<dbReference type="RefSeq" id="WP_044360916.1">
    <property type="nucleotide sequence ID" value="NZ_JXWY01000057.1"/>
</dbReference>
<feature type="binding site" evidence="14">
    <location>
        <position position="157"/>
    </location>
    <ligand>
        <name>substrate</name>
    </ligand>
</feature>
<evidence type="ECO:0000256" key="5">
    <source>
        <dbReference type="ARBA" id="ARBA00022490"/>
    </source>
</evidence>
<dbReference type="SUPFAM" id="SSF54826">
    <property type="entry name" value="Enolase N-terminal domain-like"/>
    <property type="match status" value="1"/>
</dbReference>
<dbReference type="PANTHER" id="PTHR11902:SF1">
    <property type="entry name" value="ENOLASE"/>
    <property type="match status" value="1"/>
</dbReference>
<dbReference type="PROSITE" id="PS00164">
    <property type="entry name" value="ENOLASE"/>
    <property type="match status" value="1"/>
</dbReference>
<evidence type="ECO:0000256" key="11">
    <source>
        <dbReference type="ARBA" id="ARBA00048951"/>
    </source>
</evidence>
<dbReference type="Gene3D" id="3.20.20.120">
    <property type="entry name" value="Enolase-like C-terminal domain"/>
    <property type="match status" value="1"/>
</dbReference>
<keyword evidence="6 12" id="KW-0964">Secreted</keyword>
<dbReference type="InterPro" id="IPR020809">
    <property type="entry name" value="Enolase_CS"/>
</dbReference>
<dbReference type="SMART" id="SM01192">
    <property type="entry name" value="Enolase_C"/>
    <property type="match status" value="1"/>
</dbReference>
<evidence type="ECO:0000256" key="2">
    <source>
        <dbReference type="ARBA" id="ARBA00009604"/>
    </source>
</evidence>
<keyword evidence="5 12" id="KW-0963">Cytoplasm</keyword>
<dbReference type="GO" id="GO:0004634">
    <property type="term" value="F:phosphopyruvate hydratase activity"/>
    <property type="evidence" value="ECO:0007669"/>
    <property type="project" value="UniProtKB-UniRule"/>
</dbReference>
<gene>
    <name evidence="12 19" type="primary">eno</name>
    <name evidence="19" type="ORF">NCTC13832_00526</name>
    <name evidence="18" type="ORF">TP70_08245</name>
</gene>
<feature type="binding site" evidence="14">
    <location>
        <position position="394"/>
    </location>
    <ligand>
        <name>substrate</name>
    </ligand>
</feature>
<feature type="binding site" evidence="14">
    <location>
        <position position="291"/>
    </location>
    <ligand>
        <name>substrate</name>
    </ligand>
</feature>
<evidence type="ECO:0000256" key="15">
    <source>
        <dbReference type="PIRSR" id="PIRSR001400-3"/>
    </source>
</evidence>
<feature type="binding site" evidence="12 15">
    <location>
        <position position="291"/>
    </location>
    <ligand>
        <name>Mg(2+)</name>
        <dbReference type="ChEBI" id="CHEBI:18420"/>
    </ligand>
</feature>
<dbReference type="SFLD" id="SFLDF00002">
    <property type="entry name" value="enolase"/>
    <property type="match status" value="1"/>
</dbReference>
<feature type="active site" description="Proton acceptor" evidence="12 13">
    <location>
        <position position="343"/>
    </location>
</feature>
<dbReference type="CDD" id="cd03313">
    <property type="entry name" value="enolase"/>
    <property type="match status" value="1"/>
</dbReference>
<evidence type="ECO:0000256" key="12">
    <source>
        <dbReference type="HAMAP-Rule" id="MF_00318"/>
    </source>
</evidence>
<evidence type="ECO:0000256" key="13">
    <source>
        <dbReference type="PIRSR" id="PIRSR001400-1"/>
    </source>
</evidence>
<sequence length="434" mass="47055">MPIITDVYAREVLDSRGNPTVEVEVLTESGAFGRALVPSGASTGEHEAVELRDGDKSRYLGKGVEKAVENVNEIIAPELMEGGFAVLDQNSIDKMMIQLDGTPNKGKLGANAILGVSIAVARAAADFLGQPLYKYLGGFNATVLPTPMMNIVNGGSHSDAPIAFQEFMILPVGAKTFKEALRIGAEVFHALAKILKSRGLVTAVGDEGGFAPTFEGTEDAVETILEAIKTAGYKPGEDVFLGFDCASSEFYENGVYDYTKFEGDKGAKRTAAEQVDYLEELVNKYPIISIEDGMDENDWDGWKLLTERIGDRVQLVGDDLFVTNTEILQKGIENNIGNSILIKVNQIGTLTETFEAIEMAQKAGYTAVVSHRSGETEDTTIADIAVATNAGQIKTGSLSRTDRIAKYNQLLRIEDELYETAKYEGIKSFYNLDK</sequence>
<feature type="domain" description="Enolase C-terminal TIM barrel" evidence="16">
    <location>
        <begin position="141"/>
        <end position="431"/>
    </location>
</feature>
<dbReference type="EMBL" id="UHDT01000001">
    <property type="protein sequence ID" value="SUM56865.1"/>
    <property type="molecule type" value="Genomic_DNA"/>
</dbReference>
<feature type="binding site" evidence="12">
    <location>
        <position position="373"/>
    </location>
    <ligand>
        <name>(2R)-2-phosphoglycerate</name>
        <dbReference type="ChEBI" id="CHEBI:58289"/>
    </ligand>
</feature>
<dbReference type="Pfam" id="PF03952">
    <property type="entry name" value="Enolase_N"/>
    <property type="match status" value="1"/>
</dbReference>
<dbReference type="EC" id="4.2.1.11" evidence="3 12"/>
<proteinExistence type="inferred from homology"/>
<comment type="catalytic activity">
    <reaction evidence="11">
        <text>(2R)-2-phosphoglycerate = phosphoenolpyruvate + H2O</text>
        <dbReference type="Rhea" id="RHEA:10164"/>
        <dbReference type="ChEBI" id="CHEBI:15377"/>
        <dbReference type="ChEBI" id="CHEBI:58289"/>
        <dbReference type="ChEBI" id="CHEBI:58702"/>
        <dbReference type="EC" id="4.2.1.11"/>
    </reaction>
    <physiologicalReaction direction="left-to-right" evidence="11">
        <dbReference type="Rhea" id="RHEA:10165"/>
    </physiologicalReaction>
</comment>
<dbReference type="NCBIfam" id="TIGR01060">
    <property type="entry name" value="eno"/>
    <property type="match status" value="1"/>
</dbReference>
<feature type="active site" description="Proton donor" evidence="12 13">
    <location>
        <position position="207"/>
    </location>
</feature>
<dbReference type="Proteomes" id="UP000032366">
    <property type="component" value="Unassembled WGS sequence"/>
</dbReference>
<dbReference type="GO" id="GO:0000287">
    <property type="term" value="F:magnesium ion binding"/>
    <property type="evidence" value="ECO:0007669"/>
    <property type="project" value="UniProtKB-UniRule"/>
</dbReference>
<dbReference type="SFLD" id="SFLDG00178">
    <property type="entry name" value="enolase"/>
    <property type="match status" value="1"/>
</dbReference>
<dbReference type="PIRSF" id="PIRSF001400">
    <property type="entry name" value="Enolase"/>
    <property type="match status" value="1"/>
</dbReference>
<dbReference type="InterPro" id="IPR029017">
    <property type="entry name" value="Enolase-like_N"/>
</dbReference>
<evidence type="ECO:0000256" key="14">
    <source>
        <dbReference type="PIRSR" id="PIRSR001400-2"/>
    </source>
</evidence>
<dbReference type="SMART" id="SM01193">
    <property type="entry name" value="Enolase_N"/>
    <property type="match status" value="1"/>
</dbReference>
<comment type="cofactor">
    <cofactor evidence="12">
        <name>Mg(2+)</name>
        <dbReference type="ChEBI" id="CHEBI:18420"/>
    </cofactor>
    <text evidence="12">Binds a second Mg(2+) ion via substrate during catalysis.</text>
</comment>
<reference evidence="19 21" key="2">
    <citation type="submission" date="2018-06" db="EMBL/GenBank/DDBJ databases">
        <authorList>
            <consortium name="Pathogen Informatics"/>
            <person name="Doyle S."/>
        </authorList>
    </citation>
    <scope>NUCLEOTIDE SEQUENCE [LARGE SCALE GENOMIC DNA]</scope>
    <source>
        <strain evidence="19 21">NCTC13832</strain>
    </source>
</reference>
<dbReference type="EMBL" id="JXWY01000057">
    <property type="protein sequence ID" value="KIX90317.1"/>
    <property type="molecule type" value="Genomic_DNA"/>
</dbReference>
<dbReference type="GO" id="GO:0000015">
    <property type="term" value="C:phosphopyruvate hydratase complex"/>
    <property type="evidence" value="ECO:0007669"/>
    <property type="project" value="InterPro"/>
</dbReference>
<dbReference type="PRINTS" id="PR00148">
    <property type="entry name" value="ENOLASE"/>
</dbReference>
<feature type="binding site" evidence="14">
    <location>
        <position position="166"/>
    </location>
    <ligand>
        <name>substrate</name>
    </ligand>
</feature>
<dbReference type="InterPro" id="IPR020810">
    <property type="entry name" value="Enolase_C"/>
</dbReference>
<dbReference type="PANTHER" id="PTHR11902">
    <property type="entry name" value="ENOLASE"/>
    <property type="match status" value="1"/>
</dbReference>
<evidence type="ECO:0000313" key="19">
    <source>
        <dbReference type="EMBL" id="SUM56865.1"/>
    </source>
</evidence>
<dbReference type="InterPro" id="IPR000941">
    <property type="entry name" value="Enolase"/>
</dbReference>
<dbReference type="UniPathway" id="UPA00109">
    <property type="reaction ID" value="UER00187"/>
</dbReference>
<dbReference type="SFLD" id="SFLDS00001">
    <property type="entry name" value="Enolase"/>
    <property type="match status" value="1"/>
</dbReference>
<feature type="binding site" evidence="12">
    <location>
        <position position="372"/>
    </location>
    <ligand>
        <name>(2R)-2-phosphoglycerate</name>
        <dbReference type="ChEBI" id="CHEBI:58289"/>
    </ligand>
</feature>
<feature type="binding site" evidence="12">
    <location>
        <position position="165"/>
    </location>
    <ligand>
        <name>(2R)-2-phosphoglycerate</name>
        <dbReference type="ChEBI" id="CHEBI:58289"/>
    </ligand>
</feature>
<keyword evidence="8 12" id="KW-0460">Magnesium</keyword>
<keyword evidence="10 12" id="KW-0456">Lyase</keyword>
<feature type="binding site" evidence="12">
    <location>
        <position position="394"/>
    </location>
    <ligand>
        <name>(2R)-2-phosphoglycerate</name>
        <dbReference type="ChEBI" id="CHEBI:58289"/>
    </ligand>
</feature>
<dbReference type="Gene3D" id="3.30.390.10">
    <property type="entry name" value="Enolase-like, N-terminal domain"/>
    <property type="match status" value="1"/>
</dbReference>
<comment type="subcellular location">
    <subcellularLocation>
        <location evidence="12">Cytoplasm</location>
    </subcellularLocation>
    <subcellularLocation>
        <location evidence="12">Secreted</location>
    </subcellularLocation>
    <subcellularLocation>
        <location evidence="12">Cell surface</location>
    </subcellularLocation>
    <text evidence="12">Fractions of enolase are present in both the cytoplasm and on the cell surface.</text>
</comment>
<evidence type="ECO:0000313" key="18">
    <source>
        <dbReference type="EMBL" id="KIX90317.1"/>
    </source>
</evidence>
<dbReference type="GO" id="GO:0009986">
    <property type="term" value="C:cell surface"/>
    <property type="evidence" value="ECO:0007669"/>
    <property type="project" value="UniProtKB-SubCell"/>
</dbReference>
<organism evidence="19 21">
    <name type="scientific">Staphylococcus microti</name>
    <dbReference type="NCBI Taxonomy" id="569857"/>
    <lineage>
        <taxon>Bacteria</taxon>
        <taxon>Bacillati</taxon>
        <taxon>Bacillota</taxon>
        <taxon>Bacilli</taxon>
        <taxon>Bacillales</taxon>
        <taxon>Staphylococcaceae</taxon>
        <taxon>Staphylococcus</taxon>
    </lineage>
</organism>
<keyword evidence="9 12" id="KW-0324">Glycolysis</keyword>
<evidence type="ECO:0000313" key="21">
    <source>
        <dbReference type="Proteomes" id="UP000254100"/>
    </source>
</evidence>
<evidence type="ECO:0000256" key="7">
    <source>
        <dbReference type="ARBA" id="ARBA00022723"/>
    </source>
</evidence>
<dbReference type="Proteomes" id="UP000254100">
    <property type="component" value="Unassembled WGS sequence"/>
</dbReference>
<evidence type="ECO:0000256" key="3">
    <source>
        <dbReference type="ARBA" id="ARBA00012058"/>
    </source>
</evidence>
<evidence type="ECO:0000259" key="16">
    <source>
        <dbReference type="SMART" id="SM01192"/>
    </source>
</evidence>
<protein>
    <recommendedName>
        <fullName evidence="4 12">Enolase</fullName>
        <ecNumber evidence="3 12">4.2.1.11</ecNumber>
    </recommendedName>
    <alternativeName>
        <fullName evidence="12">2-phospho-D-glycerate hydro-lyase</fullName>
    </alternativeName>
    <alternativeName>
        <fullName evidence="12">2-phosphoglycerate dehydratase</fullName>
    </alternativeName>
</protein>
<dbReference type="FunFam" id="3.30.390.10:FF:000001">
    <property type="entry name" value="Enolase"/>
    <property type="match status" value="1"/>
</dbReference>
<evidence type="ECO:0000256" key="6">
    <source>
        <dbReference type="ARBA" id="ARBA00022525"/>
    </source>
</evidence>
<evidence type="ECO:0000256" key="4">
    <source>
        <dbReference type="ARBA" id="ARBA00017068"/>
    </source>
</evidence>
<dbReference type="OrthoDB" id="9804716at2"/>
<dbReference type="STRING" id="569857.TP70_08245"/>
<feature type="binding site" evidence="12 15">
    <location>
        <position position="244"/>
    </location>
    <ligand>
        <name>Mg(2+)</name>
        <dbReference type="ChEBI" id="CHEBI:18420"/>
    </ligand>
</feature>
<feature type="binding site" evidence="12">
    <location>
        <position position="343"/>
    </location>
    <ligand>
        <name>(2R)-2-phosphoglycerate</name>
        <dbReference type="ChEBI" id="CHEBI:58289"/>
    </ligand>
</feature>
<comment type="cofactor">
    <cofactor evidence="15">
        <name>Mg(2+)</name>
        <dbReference type="ChEBI" id="CHEBI:18420"/>
    </cofactor>
    <text evidence="15">Mg(2+) is required for catalysis and for stabilizing the dimer.</text>
</comment>
<dbReference type="InterPro" id="IPR036849">
    <property type="entry name" value="Enolase-like_C_sf"/>
</dbReference>
<dbReference type="InterPro" id="IPR020811">
    <property type="entry name" value="Enolase_N"/>
</dbReference>
<comment type="pathway">
    <text evidence="1 12">Carbohydrate degradation; glycolysis; pyruvate from D-glyceraldehyde 3-phosphate: step 4/5.</text>
</comment>
<name>A0A0D6XNR3_9STAP</name>
<dbReference type="AlphaFoldDB" id="A0A0D6XNR3"/>
<feature type="binding site" evidence="14">
    <location>
        <begin position="370"/>
        <end position="373"/>
    </location>
    <ligand>
        <name>substrate</name>
    </ligand>
</feature>
<comment type="similarity">
    <text evidence="2 12">Belongs to the enolase family.</text>
</comment>
<feature type="binding site" evidence="14">
    <location>
        <position position="318"/>
    </location>
    <ligand>
        <name>substrate</name>
    </ligand>
</feature>
<dbReference type="FunFam" id="3.20.20.120:FF:000001">
    <property type="entry name" value="Enolase"/>
    <property type="match status" value="1"/>
</dbReference>
<evidence type="ECO:0000256" key="8">
    <source>
        <dbReference type="ARBA" id="ARBA00022842"/>
    </source>
</evidence>
<dbReference type="Pfam" id="PF00113">
    <property type="entry name" value="Enolase_C"/>
    <property type="match status" value="1"/>
</dbReference>
<keyword evidence="7 12" id="KW-0479">Metal-binding</keyword>
<dbReference type="GO" id="GO:0005576">
    <property type="term" value="C:extracellular region"/>
    <property type="evidence" value="ECO:0007669"/>
    <property type="project" value="UniProtKB-SubCell"/>
</dbReference>
<evidence type="ECO:0000259" key="17">
    <source>
        <dbReference type="SMART" id="SM01193"/>
    </source>
</evidence>
<dbReference type="GO" id="GO:0006096">
    <property type="term" value="P:glycolytic process"/>
    <property type="evidence" value="ECO:0007669"/>
    <property type="project" value="UniProtKB-UniRule"/>
</dbReference>
<keyword evidence="20" id="KW-1185">Reference proteome</keyword>
<dbReference type="SUPFAM" id="SSF51604">
    <property type="entry name" value="Enolase C-terminal domain-like"/>
    <property type="match status" value="1"/>
</dbReference>
<accession>A0A0D6XNR3</accession>
<comment type="function">
    <text evidence="12">Catalyzes the reversible conversion of 2-phosphoglycerate (2-PG) into phosphoenolpyruvate (PEP). It is essential for the degradation of carbohydrates via glycolysis.</text>
</comment>
<evidence type="ECO:0000313" key="20">
    <source>
        <dbReference type="Proteomes" id="UP000032366"/>
    </source>
</evidence>
<dbReference type="HAMAP" id="MF_00318">
    <property type="entry name" value="Enolase"/>
    <property type="match status" value="1"/>
</dbReference>
<evidence type="ECO:0000256" key="1">
    <source>
        <dbReference type="ARBA" id="ARBA00005031"/>
    </source>
</evidence>
<reference evidence="18 20" key="1">
    <citation type="submission" date="2015-01" db="EMBL/GenBank/DDBJ databases">
        <authorList>
            <person name="Guo J."/>
        </authorList>
    </citation>
    <scope>NUCLEOTIDE SEQUENCE [LARGE SCALE GENOMIC DNA]</scope>
    <source>
        <strain evidence="18 20">DSM 22147</strain>
    </source>
</reference>
<evidence type="ECO:0000256" key="9">
    <source>
        <dbReference type="ARBA" id="ARBA00023152"/>
    </source>
</evidence>
<feature type="domain" description="Enolase N-terminal" evidence="17">
    <location>
        <begin position="4"/>
        <end position="136"/>
    </location>
</feature>
<evidence type="ECO:0000256" key="10">
    <source>
        <dbReference type="ARBA" id="ARBA00023239"/>
    </source>
</evidence>
<feature type="binding site" evidence="12 15">
    <location>
        <position position="318"/>
    </location>
    <ligand>
        <name>Mg(2+)</name>
        <dbReference type="ChEBI" id="CHEBI:18420"/>
    </ligand>
</feature>